<evidence type="ECO:0000313" key="3">
    <source>
        <dbReference type="WBParaSite" id="nRc.2.0.1.t47295-RA"/>
    </source>
</evidence>
<accession>A0A915L854</accession>
<reference evidence="3" key="1">
    <citation type="submission" date="2022-11" db="UniProtKB">
        <authorList>
            <consortium name="WormBaseParasite"/>
        </authorList>
    </citation>
    <scope>IDENTIFICATION</scope>
</reference>
<dbReference type="WBParaSite" id="nRc.2.0.1.t47295-RA">
    <property type="protein sequence ID" value="nRc.2.0.1.t47295-RA"/>
    <property type="gene ID" value="nRc.2.0.1.g47295"/>
</dbReference>
<keyword evidence="2" id="KW-1185">Reference proteome</keyword>
<organism evidence="2 3">
    <name type="scientific">Romanomermis culicivorax</name>
    <name type="common">Nematode worm</name>
    <dbReference type="NCBI Taxonomy" id="13658"/>
    <lineage>
        <taxon>Eukaryota</taxon>
        <taxon>Metazoa</taxon>
        <taxon>Ecdysozoa</taxon>
        <taxon>Nematoda</taxon>
        <taxon>Enoplea</taxon>
        <taxon>Dorylaimia</taxon>
        <taxon>Mermithida</taxon>
        <taxon>Mermithoidea</taxon>
        <taxon>Mermithidae</taxon>
        <taxon>Romanomermis</taxon>
    </lineage>
</organism>
<sequence length="122" mass="14376">MIFRILGRFDNLTIKSRRSNSCPRFYAPGYSKGRQPCECPKDRFVATKATRPKRFGRKCSRKITRRIGNASRRLRRVKLRQKKQSKSNRVPHSNDTYFDSNNIQASFELQFFDDALKTLGQR</sequence>
<evidence type="ECO:0000313" key="2">
    <source>
        <dbReference type="Proteomes" id="UP000887565"/>
    </source>
</evidence>
<dbReference type="AlphaFoldDB" id="A0A915L854"/>
<feature type="compositionally biased region" description="Polar residues" evidence="1">
    <location>
        <begin position="88"/>
        <end position="97"/>
    </location>
</feature>
<proteinExistence type="predicted"/>
<protein>
    <submittedName>
        <fullName evidence="3">Uncharacterized protein</fullName>
    </submittedName>
</protein>
<name>A0A915L854_ROMCU</name>
<evidence type="ECO:0000256" key="1">
    <source>
        <dbReference type="SAM" id="MobiDB-lite"/>
    </source>
</evidence>
<dbReference type="Proteomes" id="UP000887565">
    <property type="component" value="Unplaced"/>
</dbReference>
<feature type="region of interest" description="Disordered" evidence="1">
    <location>
        <begin position="76"/>
        <end position="97"/>
    </location>
</feature>
<feature type="compositionally biased region" description="Basic residues" evidence="1">
    <location>
        <begin position="76"/>
        <end position="86"/>
    </location>
</feature>